<dbReference type="AlphaFoldDB" id="A0AAD9LNX8"/>
<organism evidence="1 2">
    <name type="scientific">Phytophthora citrophthora</name>
    <dbReference type="NCBI Taxonomy" id="4793"/>
    <lineage>
        <taxon>Eukaryota</taxon>
        <taxon>Sar</taxon>
        <taxon>Stramenopiles</taxon>
        <taxon>Oomycota</taxon>
        <taxon>Peronosporomycetes</taxon>
        <taxon>Peronosporales</taxon>
        <taxon>Peronosporaceae</taxon>
        <taxon>Phytophthora</taxon>
    </lineage>
</organism>
<keyword evidence="2" id="KW-1185">Reference proteome</keyword>
<accession>A0AAD9LNX8</accession>
<proteinExistence type="predicted"/>
<reference evidence="1" key="1">
    <citation type="submission" date="2023-08" db="EMBL/GenBank/DDBJ databases">
        <title>Reference Genome Resource for the Citrus Pathogen Phytophthora citrophthora.</title>
        <authorList>
            <person name="Moller H."/>
            <person name="Coetzee B."/>
            <person name="Rose L.J."/>
            <person name="Van Niekerk J.M."/>
        </authorList>
    </citation>
    <scope>NUCLEOTIDE SEQUENCE</scope>
    <source>
        <strain evidence="1">STE-U-9442</strain>
    </source>
</reference>
<evidence type="ECO:0000313" key="2">
    <source>
        <dbReference type="Proteomes" id="UP001259832"/>
    </source>
</evidence>
<name>A0AAD9LNX8_9STRA</name>
<sequence length="156" mass="17519">MWEHKIDLSGWNPQVKCLSTDDDIPLSQCEQWLAPKSWKQGSYDAVFIKSVELSASDADIKAKNAGFTRKMLVRFVQLASSMTYPLHVGFFEDFLIRASHNAWVNAVGVCFVVPLDNMCEFQPPINARDFKREASAAFKADLTVTVSTQVLGLRCN</sequence>
<protein>
    <submittedName>
        <fullName evidence="1">Uncharacterized protein</fullName>
    </submittedName>
</protein>
<gene>
    <name evidence="1" type="ORF">P3T76_005573</name>
</gene>
<dbReference type="Proteomes" id="UP001259832">
    <property type="component" value="Unassembled WGS sequence"/>
</dbReference>
<dbReference type="EMBL" id="JASMQC010000008">
    <property type="protein sequence ID" value="KAK1942936.1"/>
    <property type="molecule type" value="Genomic_DNA"/>
</dbReference>
<comment type="caution">
    <text evidence="1">The sequence shown here is derived from an EMBL/GenBank/DDBJ whole genome shotgun (WGS) entry which is preliminary data.</text>
</comment>
<evidence type="ECO:0000313" key="1">
    <source>
        <dbReference type="EMBL" id="KAK1942936.1"/>
    </source>
</evidence>